<reference evidence="2" key="1">
    <citation type="journal article" date="2021" name="bioRxiv">
        <title>Whole Genome Assembly and Annotation of Northern Wild Rice, Zizania palustris L., Supports a Whole Genome Duplication in the Zizania Genus.</title>
        <authorList>
            <person name="Haas M."/>
            <person name="Kono T."/>
            <person name="Macchietto M."/>
            <person name="Millas R."/>
            <person name="McGilp L."/>
            <person name="Shao M."/>
            <person name="Duquette J."/>
            <person name="Hirsch C.N."/>
            <person name="Kimball J."/>
        </authorList>
    </citation>
    <scope>NUCLEOTIDE SEQUENCE</scope>
    <source>
        <tissue evidence="2">Fresh leaf tissue</tissue>
    </source>
</reference>
<dbReference type="EMBL" id="JAAALK010000081">
    <property type="protein sequence ID" value="KAG8090934.1"/>
    <property type="molecule type" value="Genomic_DNA"/>
</dbReference>
<protein>
    <submittedName>
        <fullName evidence="2">Uncharacterized protein</fullName>
    </submittedName>
</protein>
<accession>A0A8J5WLR3</accession>
<reference evidence="2" key="2">
    <citation type="submission" date="2021-02" db="EMBL/GenBank/DDBJ databases">
        <authorList>
            <person name="Kimball J.A."/>
            <person name="Haas M.W."/>
            <person name="Macchietto M."/>
            <person name="Kono T."/>
            <person name="Duquette J."/>
            <person name="Shao M."/>
        </authorList>
    </citation>
    <scope>NUCLEOTIDE SEQUENCE</scope>
    <source>
        <tissue evidence="2">Fresh leaf tissue</tissue>
    </source>
</reference>
<organism evidence="2 3">
    <name type="scientific">Zizania palustris</name>
    <name type="common">Northern wild rice</name>
    <dbReference type="NCBI Taxonomy" id="103762"/>
    <lineage>
        <taxon>Eukaryota</taxon>
        <taxon>Viridiplantae</taxon>
        <taxon>Streptophyta</taxon>
        <taxon>Embryophyta</taxon>
        <taxon>Tracheophyta</taxon>
        <taxon>Spermatophyta</taxon>
        <taxon>Magnoliopsida</taxon>
        <taxon>Liliopsida</taxon>
        <taxon>Poales</taxon>
        <taxon>Poaceae</taxon>
        <taxon>BOP clade</taxon>
        <taxon>Oryzoideae</taxon>
        <taxon>Oryzeae</taxon>
        <taxon>Zizaniinae</taxon>
        <taxon>Zizania</taxon>
    </lineage>
</organism>
<gene>
    <name evidence="2" type="ORF">GUJ93_ZPchr0011g28709</name>
</gene>
<name>A0A8J5WLR3_ZIZPA</name>
<dbReference type="AlphaFoldDB" id="A0A8J5WLR3"/>
<evidence type="ECO:0000313" key="2">
    <source>
        <dbReference type="EMBL" id="KAG8090934.1"/>
    </source>
</evidence>
<keyword evidence="3" id="KW-1185">Reference proteome</keyword>
<sequence>MVRTSSSLHSALNDSGTLFTHLLSGPTASAPLPGVQCLHSSTPPPQRHGAVQPLTPTSPCRNHCLFPLNFPHPTPVTPAASHGRHGSRGFDRRGNPALSVPNSTSSAWTWHLPPLLACGIPPFHAHLARRQPTVVEEHSPHALLDALKKSLLNSLAVLRKPVLALLLAGVLLAAGGPHDAALEGSGDRVGGSVFPSRSSLEYTVPTSREGYSVTPFYSPSPFVFE</sequence>
<dbReference type="Proteomes" id="UP000729402">
    <property type="component" value="Unassembled WGS sequence"/>
</dbReference>
<evidence type="ECO:0000313" key="3">
    <source>
        <dbReference type="Proteomes" id="UP000729402"/>
    </source>
</evidence>
<evidence type="ECO:0000256" key="1">
    <source>
        <dbReference type="SAM" id="MobiDB-lite"/>
    </source>
</evidence>
<feature type="region of interest" description="Disordered" evidence="1">
    <location>
        <begin position="76"/>
        <end position="96"/>
    </location>
</feature>
<comment type="caution">
    <text evidence="2">The sequence shown here is derived from an EMBL/GenBank/DDBJ whole genome shotgun (WGS) entry which is preliminary data.</text>
</comment>
<proteinExistence type="predicted"/>